<dbReference type="EMBL" id="FOQY01000020">
    <property type="protein sequence ID" value="SFK24459.1"/>
    <property type="molecule type" value="Genomic_DNA"/>
</dbReference>
<dbReference type="AlphaFoldDB" id="A0A1I3XYZ8"/>
<dbReference type="InterPro" id="IPR036249">
    <property type="entry name" value="Thioredoxin-like_sf"/>
</dbReference>
<dbReference type="PROSITE" id="PS51355">
    <property type="entry name" value="GLUTATHIONE_PEROXID_3"/>
    <property type="match status" value="1"/>
</dbReference>
<dbReference type="GO" id="GO:0034599">
    <property type="term" value="P:cellular response to oxidative stress"/>
    <property type="evidence" value="ECO:0007669"/>
    <property type="project" value="TreeGrafter"/>
</dbReference>
<sequence length="185" mass="19938">MASITFHSLGVITPKRDKTIRVQIMSIRDIPVRTLSDAPTTLAELAGDRAVLIVNVASRCGLTPQYAGLAELHRAYADRGLAVVGVPCNQFMGQEPGSAEEIQEFCSTTYGVDFPLLAKTDVNGEGRHPLYASLTQAPDPDGQAGDVQWNFEKFLVSREGEVLARFRPAVEPGDPALTAAIEKSL</sequence>
<organism evidence="6 7">
    <name type="scientific">Streptosporangium canum</name>
    <dbReference type="NCBI Taxonomy" id="324952"/>
    <lineage>
        <taxon>Bacteria</taxon>
        <taxon>Bacillati</taxon>
        <taxon>Actinomycetota</taxon>
        <taxon>Actinomycetes</taxon>
        <taxon>Streptosporangiales</taxon>
        <taxon>Streptosporangiaceae</taxon>
        <taxon>Streptosporangium</taxon>
    </lineage>
</organism>
<dbReference type="CDD" id="cd00340">
    <property type="entry name" value="GSH_Peroxidase"/>
    <property type="match status" value="1"/>
</dbReference>
<dbReference type="Pfam" id="PF00255">
    <property type="entry name" value="GSHPx"/>
    <property type="match status" value="1"/>
</dbReference>
<evidence type="ECO:0000256" key="3">
    <source>
        <dbReference type="ARBA" id="ARBA00023002"/>
    </source>
</evidence>
<accession>A0A1I3XYZ8</accession>
<name>A0A1I3XYZ8_9ACTN</name>
<dbReference type="PANTHER" id="PTHR11592:SF40">
    <property type="entry name" value="THIOREDOXIN_GLUTATHIONE PEROXIDASE BTUE"/>
    <property type="match status" value="1"/>
</dbReference>
<reference evidence="7" key="1">
    <citation type="submission" date="2016-10" db="EMBL/GenBank/DDBJ databases">
        <authorList>
            <person name="Varghese N."/>
            <person name="Submissions S."/>
        </authorList>
    </citation>
    <scope>NUCLEOTIDE SEQUENCE [LARGE SCALE GENOMIC DNA]</scope>
    <source>
        <strain evidence="7">CGMCC 4.2126</strain>
    </source>
</reference>
<evidence type="ECO:0000256" key="1">
    <source>
        <dbReference type="ARBA" id="ARBA00006926"/>
    </source>
</evidence>
<evidence type="ECO:0000256" key="4">
    <source>
        <dbReference type="PIRSR" id="PIRSR000303-1"/>
    </source>
</evidence>
<keyword evidence="2 5" id="KW-0575">Peroxidase</keyword>
<dbReference type="GO" id="GO:0004601">
    <property type="term" value="F:peroxidase activity"/>
    <property type="evidence" value="ECO:0007669"/>
    <property type="project" value="UniProtKB-KW"/>
</dbReference>
<dbReference type="Proteomes" id="UP000199111">
    <property type="component" value="Unassembled WGS sequence"/>
</dbReference>
<dbReference type="PRINTS" id="PR01011">
    <property type="entry name" value="GLUTPROXDASE"/>
</dbReference>
<proteinExistence type="inferred from homology"/>
<keyword evidence="7" id="KW-1185">Reference proteome</keyword>
<gene>
    <name evidence="6" type="ORF">SAMN05216275_12088</name>
</gene>
<protein>
    <recommendedName>
        <fullName evidence="5">Glutathione peroxidase</fullName>
    </recommendedName>
</protein>
<comment type="similarity">
    <text evidence="1 5">Belongs to the glutathione peroxidase family.</text>
</comment>
<evidence type="ECO:0000256" key="5">
    <source>
        <dbReference type="RuleBase" id="RU000499"/>
    </source>
</evidence>
<dbReference type="Gene3D" id="3.40.30.10">
    <property type="entry name" value="Glutaredoxin"/>
    <property type="match status" value="1"/>
</dbReference>
<dbReference type="InterPro" id="IPR000889">
    <property type="entry name" value="Glutathione_peroxidase"/>
</dbReference>
<evidence type="ECO:0000313" key="6">
    <source>
        <dbReference type="EMBL" id="SFK24459.1"/>
    </source>
</evidence>
<dbReference type="FunFam" id="3.40.30.10:FF:000010">
    <property type="entry name" value="Glutathione peroxidase"/>
    <property type="match status" value="1"/>
</dbReference>
<dbReference type="PANTHER" id="PTHR11592">
    <property type="entry name" value="GLUTATHIONE PEROXIDASE"/>
    <property type="match status" value="1"/>
</dbReference>
<feature type="active site" evidence="4">
    <location>
        <position position="60"/>
    </location>
</feature>
<dbReference type="PIRSF" id="PIRSF000303">
    <property type="entry name" value="Glutathion_perox"/>
    <property type="match status" value="1"/>
</dbReference>
<evidence type="ECO:0000313" key="7">
    <source>
        <dbReference type="Proteomes" id="UP000199111"/>
    </source>
</evidence>
<evidence type="ECO:0000256" key="2">
    <source>
        <dbReference type="ARBA" id="ARBA00022559"/>
    </source>
</evidence>
<keyword evidence="3 5" id="KW-0560">Oxidoreductase</keyword>
<dbReference type="SUPFAM" id="SSF52833">
    <property type="entry name" value="Thioredoxin-like"/>
    <property type="match status" value="1"/>
</dbReference>